<evidence type="ECO:0000313" key="2">
    <source>
        <dbReference type="Proteomes" id="UP001150941"/>
    </source>
</evidence>
<comment type="caution">
    <text evidence="1">The sequence shown here is derived from an EMBL/GenBank/DDBJ whole genome shotgun (WGS) entry which is preliminary data.</text>
</comment>
<proteinExistence type="predicted"/>
<organism evidence="1 2">
    <name type="scientific">Penicillium chermesinum</name>
    <dbReference type="NCBI Taxonomy" id="63820"/>
    <lineage>
        <taxon>Eukaryota</taxon>
        <taxon>Fungi</taxon>
        <taxon>Dikarya</taxon>
        <taxon>Ascomycota</taxon>
        <taxon>Pezizomycotina</taxon>
        <taxon>Eurotiomycetes</taxon>
        <taxon>Eurotiomycetidae</taxon>
        <taxon>Eurotiales</taxon>
        <taxon>Aspergillaceae</taxon>
        <taxon>Penicillium</taxon>
    </lineage>
</organism>
<sequence length="160" mass="17680">MAAQIISSEKNECTITRLWWTAPETPGPAQAAGGTANISAAASGRLHKGPVFNQARQRYRILGRPEVEELATELTQITARAKGGNNLPTKAMGDLTLKEVESIFKITQVTPRNRKAGDFFDILPFDTTTLGNKEAFPEFMRYLSRAMRYQRICQESGCTA</sequence>
<dbReference type="RefSeq" id="XP_058328267.1">
    <property type="nucleotide sequence ID" value="XM_058477922.1"/>
</dbReference>
<dbReference type="EMBL" id="JAPQKS010000006">
    <property type="protein sequence ID" value="KAJ5224084.1"/>
    <property type="molecule type" value="Genomic_DNA"/>
</dbReference>
<dbReference type="GeneID" id="83205225"/>
<keyword evidence="2" id="KW-1185">Reference proteome</keyword>
<reference evidence="1" key="2">
    <citation type="journal article" date="2023" name="IMA Fungus">
        <title>Comparative genomic study of the Penicillium genus elucidates a diverse pangenome and 15 lateral gene transfer events.</title>
        <authorList>
            <person name="Petersen C."/>
            <person name="Sorensen T."/>
            <person name="Nielsen M.R."/>
            <person name="Sondergaard T.E."/>
            <person name="Sorensen J.L."/>
            <person name="Fitzpatrick D.A."/>
            <person name="Frisvad J.C."/>
            <person name="Nielsen K.L."/>
        </authorList>
    </citation>
    <scope>NUCLEOTIDE SEQUENCE</scope>
    <source>
        <strain evidence="1">IBT 19713</strain>
    </source>
</reference>
<dbReference type="AlphaFoldDB" id="A0A9W9NQ58"/>
<dbReference type="Proteomes" id="UP001150941">
    <property type="component" value="Unassembled WGS sequence"/>
</dbReference>
<protein>
    <submittedName>
        <fullName evidence="1">Uncharacterized protein</fullName>
    </submittedName>
</protein>
<gene>
    <name evidence="1" type="ORF">N7468_008626</name>
</gene>
<evidence type="ECO:0000313" key="1">
    <source>
        <dbReference type="EMBL" id="KAJ5224084.1"/>
    </source>
</evidence>
<accession>A0A9W9NQ58</accession>
<reference evidence="1" key="1">
    <citation type="submission" date="2022-11" db="EMBL/GenBank/DDBJ databases">
        <authorList>
            <person name="Petersen C."/>
        </authorList>
    </citation>
    <scope>NUCLEOTIDE SEQUENCE</scope>
    <source>
        <strain evidence="1">IBT 19713</strain>
    </source>
</reference>
<name>A0A9W9NQ58_9EURO</name>
<dbReference type="OrthoDB" id="4349137at2759"/>